<feature type="transmembrane region" description="Helical" evidence="1">
    <location>
        <begin position="271"/>
        <end position="291"/>
    </location>
</feature>
<gene>
    <name evidence="3" type="ORF">HMPREF9306_00167</name>
</gene>
<proteinExistence type="predicted"/>
<dbReference type="HOGENOM" id="CLU_045824_0_0_11"/>
<keyword evidence="4" id="KW-1185">Reference proteome</keyword>
<evidence type="ECO:0000313" key="3">
    <source>
        <dbReference type="EMBL" id="EPD33942.1"/>
    </source>
</evidence>
<dbReference type="PATRIC" id="fig|883161.3.peg.178"/>
<dbReference type="InterPro" id="IPR018758">
    <property type="entry name" value="FtrD-like"/>
</dbReference>
<organism evidence="3 4">
    <name type="scientific">Propionimicrobium lymphophilum ACS-093-V-SCH5</name>
    <dbReference type="NCBI Taxonomy" id="883161"/>
    <lineage>
        <taxon>Bacteria</taxon>
        <taxon>Bacillati</taxon>
        <taxon>Actinomycetota</taxon>
        <taxon>Actinomycetes</taxon>
        <taxon>Propionibacteriales</taxon>
        <taxon>Propionibacteriaceae</taxon>
        <taxon>Propionimicrobium</taxon>
    </lineage>
</organism>
<keyword evidence="1" id="KW-0472">Membrane</keyword>
<dbReference type="Pfam" id="PF10080">
    <property type="entry name" value="FtrD-like"/>
    <property type="match status" value="1"/>
</dbReference>
<comment type="caution">
    <text evidence="3">The sequence shown here is derived from an EMBL/GenBank/DDBJ whole genome shotgun (WGS) entry which is preliminary data.</text>
</comment>
<feature type="transmembrane region" description="Helical" evidence="1">
    <location>
        <begin position="6"/>
        <end position="27"/>
    </location>
</feature>
<name>S2WMN6_9ACTN</name>
<keyword evidence="1" id="KW-1133">Transmembrane helix</keyword>
<reference evidence="3 4" key="1">
    <citation type="submission" date="2013-04" db="EMBL/GenBank/DDBJ databases">
        <title>The Genome Sequence of Propionimicrobium lymphophilum ACS-093-V-SCH5.</title>
        <authorList>
            <consortium name="The Broad Institute Genomics Platform"/>
            <person name="Earl A."/>
            <person name="Ward D."/>
            <person name="Feldgarden M."/>
            <person name="Gevers D."/>
            <person name="Saerens B."/>
            <person name="Vaneechoutte M."/>
            <person name="Walker B."/>
            <person name="Young S."/>
            <person name="Zeng Q."/>
            <person name="Gargeya S."/>
            <person name="Fitzgerald M."/>
            <person name="Haas B."/>
            <person name="Abouelleil A."/>
            <person name="Allen A.W."/>
            <person name="Alvarado L."/>
            <person name="Arachchi H.M."/>
            <person name="Berlin A.M."/>
            <person name="Chapman S.B."/>
            <person name="Gainer-Dewar J."/>
            <person name="Goldberg J."/>
            <person name="Griggs A."/>
            <person name="Gujja S."/>
            <person name="Hansen M."/>
            <person name="Howarth C."/>
            <person name="Imamovic A."/>
            <person name="Ireland A."/>
            <person name="Larimer J."/>
            <person name="McCowan C."/>
            <person name="Murphy C."/>
            <person name="Pearson M."/>
            <person name="Poon T.W."/>
            <person name="Priest M."/>
            <person name="Roberts A."/>
            <person name="Saif S."/>
            <person name="Shea T."/>
            <person name="Sisk P."/>
            <person name="Sykes S."/>
            <person name="Wortman J."/>
            <person name="Nusbaum C."/>
            <person name="Birren B."/>
        </authorList>
    </citation>
    <scope>NUCLEOTIDE SEQUENCE [LARGE SCALE GENOMIC DNA]</scope>
    <source>
        <strain evidence="3 4">ACS-093-V-SCH5</strain>
    </source>
</reference>
<dbReference type="AlphaFoldDB" id="S2WMN6"/>
<feature type="transmembrane region" description="Helical" evidence="1">
    <location>
        <begin position="180"/>
        <end position="200"/>
    </location>
</feature>
<sequence length="436" mass="47722">MLKLFVAAVRLSMPLLLTIAILLASRAHAPMERRTVSRITWAVTVLSLASGAVLAQLRMNTTLINIPTMNTIVGIPAIISAIVFLVAVWMFGNRDLHDIEQTSRHRFLTISALVTLAFNSVFLGFPYFFGTDGVVLMGSSLFESESLLRLAGFVLGTLLVLVACWCYVKSARRVPWVVRTVITVVVFLAIIGPRAVLLYQQLSTRGVLPKSNLIFDMVLWIQYNGPITQLVLAVLIGVPSLIALWTHPRGPVANPALGRIRKADMISRRKFFALSLVLSILFGVTLTLGHAKAEAKPELSPIEPSVIQDDKVLVDRATVSDGHLHRFAITTRAGKEYPGKAGGIYKTQGGVEVRFIVIMKNETAFGTGLDACEICGDSGYYESDGKVICEKCNVMMNIQTIGFPGGCNPIPISYEVVGDNLQFSLDELESQENVFR</sequence>
<protein>
    <recommendedName>
        <fullName evidence="2">Membrane iron-sulfur containing protein FtrD-like domain-containing protein</fullName>
    </recommendedName>
</protein>
<feature type="transmembrane region" description="Helical" evidence="1">
    <location>
        <begin position="107"/>
        <end position="128"/>
    </location>
</feature>
<evidence type="ECO:0000256" key="1">
    <source>
        <dbReference type="SAM" id="Phobius"/>
    </source>
</evidence>
<feature type="transmembrane region" description="Helical" evidence="1">
    <location>
        <begin position="39"/>
        <end position="59"/>
    </location>
</feature>
<evidence type="ECO:0000313" key="4">
    <source>
        <dbReference type="Proteomes" id="UP000014417"/>
    </source>
</evidence>
<feature type="domain" description="Membrane iron-sulfur containing protein FtrD-like" evidence="2">
    <location>
        <begin position="345"/>
        <end position="435"/>
    </location>
</feature>
<accession>S2WMN6</accession>
<evidence type="ECO:0000259" key="2">
    <source>
        <dbReference type="Pfam" id="PF10080"/>
    </source>
</evidence>
<dbReference type="Proteomes" id="UP000014417">
    <property type="component" value="Unassembled WGS sequence"/>
</dbReference>
<feature type="transmembrane region" description="Helical" evidence="1">
    <location>
        <begin position="148"/>
        <end position="168"/>
    </location>
</feature>
<feature type="transmembrane region" description="Helical" evidence="1">
    <location>
        <begin position="220"/>
        <end position="245"/>
    </location>
</feature>
<keyword evidence="1" id="KW-0812">Transmembrane</keyword>
<dbReference type="STRING" id="883161.HMPREF9306_00167"/>
<dbReference type="EMBL" id="AGZR01000002">
    <property type="protein sequence ID" value="EPD33942.1"/>
    <property type="molecule type" value="Genomic_DNA"/>
</dbReference>
<feature type="transmembrane region" description="Helical" evidence="1">
    <location>
        <begin position="71"/>
        <end position="91"/>
    </location>
</feature>
<dbReference type="RefSeq" id="WP_016455028.1">
    <property type="nucleotide sequence ID" value="NZ_KE150269.1"/>
</dbReference>